<protein>
    <submittedName>
        <fullName evidence="5">GNAT family N-acetyltransferase</fullName>
    </submittedName>
</protein>
<dbReference type="EMBL" id="VJXR01000050">
    <property type="protein sequence ID" value="TRW44231.1"/>
    <property type="molecule type" value="Genomic_DNA"/>
</dbReference>
<evidence type="ECO:0000256" key="3">
    <source>
        <dbReference type="SAM" id="MobiDB-lite"/>
    </source>
</evidence>
<dbReference type="SUPFAM" id="SSF55729">
    <property type="entry name" value="Acyl-CoA N-acyltransferases (Nat)"/>
    <property type="match status" value="1"/>
</dbReference>
<accession>A0A552WN84</accession>
<dbReference type="InterPro" id="IPR016181">
    <property type="entry name" value="Acyl_CoA_acyltransferase"/>
</dbReference>
<name>A0A552WN84_9MICO</name>
<evidence type="ECO:0000256" key="2">
    <source>
        <dbReference type="ARBA" id="ARBA00023315"/>
    </source>
</evidence>
<feature type="domain" description="N-acetyltransferase" evidence="4">
    <location>
        <begin position="41"/>
        <end position="234"/>
    </location>
</feature>
<sequence length="234" mass="24163">MDDAAGDAEGPAGADPRAGHEHGDPHAGHAHADPLRPTADLSVRPALPEDAPFLGSIQARTFKASLTAAVGDLPSEVADAIDPVALGQFWAAAITSPPTPRHRVLTAVAGAQVVGFAAFAPAEVAVEVTYTLEEPDAGSGASDAERDGTAVVAEILALEVPAAHARRGHGSRLLAACADLLRDQGATRVQTWTVQDDESRTRFLSQAGFAPAGLRRVLDVGGSQVTEICWYADL</sequence>
<dbReference type="CDD" id="cd04301">
    <property type="entry name" value="NAT_SF"/>
    <property type="match status" value="1"/>
</dbReference>
<feature type="compositionally biased region" description="Basic and acidic residues" evidence="3">
    <location>
        <begin position="17"/>
        <end position="34"/>
    </location>
</feature>
<feature type="region of interest" description="Disordered" evidence="3">
    <location>
        <begin position="1"/>
        <end position="42"/>
    </location>
</feature>
<feature type="compositionally biased region" description="Low complexity" evidence="3">
    <location>
        <begin position="7"/>
        <end position="16"/>
    </location>
</feature>
<keyword evidence="2" id="KW-0012">Acyltransferase</keyword>
<gene>
    <name evidence="5" type="ORF">FJ693_14530</name>
</gene>
<dbReference type="AlphaFoldDB" id="A0A552WN84"/>
<evidence type="ECO:0000313" key="6">
    <source>
        <dbReference type="Proteomes" id="UP000318693"/>
    </source>
</evidence>
<dbReference type="GO" id="GO:0016747">
    <property type="term" value="F:acyltransferase activity, transferring groups other than amino-acyl groups"/>
    <property type="evidence" value="ECO:0007669"/>
    <property type="project" value="InterPro"/>
</dbReference>
<keyword evidence="1 5" id="KW-0808">Transferase</keyword>
<dbReference type="InterPro" id="IPR050832">
    <property type="entry name" value="Bact_Acetyltransf"/>
</dbReference>
<dbReference type="InterPro" id="IPR000182">
    <property type="entry name" value="GNAT_dom"/>
</dbReference>
<reference evidence="5 6" key="1">
    <citation type="submission" date="2019-07" db="EMBL/GenBank/DDBJ databases">
        <title>Georgenia wutianyii sp. nov. and Georgenia *** sp. nov. isolated from plateau pika (Ochotona curzoniae) in the Qinghai-Tibet plateau of China.</title>
        <authorList>
            <person name="Tian Z."/>
        </authorList>
    </citation>
    <scope>NUCLEOTIDE SEQUENCE [LARGE SCALE GENOMIC DNA]</scope>
    <source>
        <strain evidence="5 6">Z446</strain>
    </source>
</reference>
<evidence type="ECO:0000256" key="1">
    <source>
        <dbReference type="ARBA" id="ARBA00022679"/>
    </source>
</evidence>
<dbReference type="Proteomes" id="UP000318693">
    <property type="component" value="Unassembled WGS sequence"/>
</dbReference>
<dbReference type="Gene3D" id="3.40.630.30">
    <property type="match status" value="1"/>
</dbReference>
<evidence type="ECO:0000313" key="5">
    <source>
        <dbReference type="EMBL" id="TRW44231.1"/>
    </source>
</evidence>
<dbReference type="PROSITE" id="PS51186">
    <property type="entry name" value="GNAT"/>
    <property type="match status" value="1"/>
</dbReference>
<dbReference type="Pfam" id="PF00583">
    <property type="entry name" value="Acetyltransf_1"/>
    <property type="match status" value="1"/>
</dbReference>
<keyword evidence="6" id="KW-1185">Reference proteome</keyword>
<comment type="caution">
    <text evidence="5">The sequence shown here is derived from an EMBL/GenBank/DDBJ whole genome shotgun (WGS) entry which is preliminary data.</text>
</comment>
<evidence type="ECO:0000259" key="4">
    <source>
        <dbReference type="PROSITE" id="PS51186"/>
    </source>
</evidence>
<proteinExistence type="predicted"/>
<dbReference type="PANTHER" id="PTHR43877">
    <property type="entry name" value="AMINOALKYLPHOSPHONATE N-ACETYLTRANSFERASE-RELATED-RELATED"/>
    <property type="match status" value="1"/>
</dbReference>
<organism evidence="5 6">
    <name type="scientific">Georgenia yuyongxinii</name>
    <dbReference type="NCBI Taxonomy" id="2589797"/>
    <lineage>
        <taxon>Bacteria</taxon>
        <taxon>Bacillati</taxon>
        <taxon>Actinomycetota</taxon>
        <taxon>Actinomycetes</taxon>
        <taxon>Micrococcales</taxon>
        <taxon>Bogoriellaceae</taxon>
        <taxon>Georgenia</taxon>
    </lineage>
</organism>